<protein>
    <submittedName>
        <fullName evidence="1">Uncharacterized protein</fullName>
    </submittedName>
</protein>
<gene>
    <name evidence="1" type="ORF">RclHR1_01570016</name>
</gene>
<proteinExistence type="predicted"/>
<accession>A0A2Z6QUZ4</accession>
<organism evidence="1 2">
    <name type="scientific">Rhizophagus clarus</name>
    <dbReference type="NCBI Taxonomy" id="94130"/>
    <lineage>
        <taxon>Eukaryota</taxon>
        <taxon>Fungi</taxon>
        <taxon>Fungi incertae sedis</taxon>
        <taxon>Mucoromycota</taxon>
        <taxon>Glomeromycotina</taxon>
        <taxon>Glomeromycetes</taxon>
        <taxon>Glomerales</taxon>
        <taxon>Glomeraceae</taxon>
        <taxon>Rhizophagus</taxon>
    </lineage>
</organism>
<keyword evidence="2" id="KW-1185">Reference proteome</keyword>
<dbReference type="Proteomes" id="UP000247702">
    <property type="component" value="Unassembled WGS sequence"/>
</dbReference>
<sequence length="69" mass="7941">MEIMIQCFVAKIDAFIRGDPNNTFADALAPALDELPGDKGIRDMFDFIEFQEMEIGRIITSLYDLRLER</sequence>
<name>A0A2Z6QUZ4_9GLOM</name>
<evidence type="ECO:0000313" key="1">
    <source>
        <dbReference type="EMBL" id="GBB89044.1"/>
    </source>
</evidence>
<dbReference type="AlphaFoldDB" id="A0A2Z6QUZ4"/>
<comment type="caution">
    <text evidence="1">The sequence shown here is derived from an EMBL/GenBank/DDBJ whole genome shotgun (WGS) entry which is preliminary data.</text>
</comment>
<reference evidence="1 2" key="1">
    <citation type="submission" date="2017-11" db="EMBL/GenBank/DDBJ databases">
        <title>The genome of Rhizophagus clarus HR1 reveals common genetic basis of auxotrophy among arbuscular mycorrhizal fungi.</title>
        <authorList>
            <person name="Kobayashi Y."/>
        </authorList>
    </citation>
    <scope>NUCLEOTIDE SEQUENCE [LARGE SCALE GENOMIC DNA]</scope>
    <source>
        <strain evidence="1 2">HR1</strain>
    </source>
</reference>
<evidence type="ECO:0000313" key="2">
    <source>
        <dbReference type="Proteomes" id="UP000247702"/>
    </source>
</evidence>
<dbReference type="EMBL" id="BEXD01000635">
    <property type="protein sequence ID" value="GBB89044.1"/>
    <property type="molecule type" value="Genomic_DNA"/>
</dbReference>